<keyword evidence="5" id="KW-0540">Nuclease</keyword>
<dbReference type="GO" id="GO:0003676">
    <property type="term" value="F:nucleic acid binding"/>
    <property type="evidence" value="ECO:0007669"/>
    <property type="project" value="InterPro"/>
</dbReference>
<evidence type="ECO:0000256" key="2">
    <source>
        <dbReference type="PIRSR" id="PIRSR640255-2"/>
    </source>
</evidence>
<protein>
    <submittedName>
        <fullName evidence="5">DNA/RNA non-specific endonuclease</fullName>
    </submittedName>
</protein>
<dbReference type="GO" id="GO:0016787">
    <property type="term" value="F:hydrolase activity"/>
    <property type="evidence" value="ECO:0007669"/>
    <property type="project" value="InterPro"/>
</dbReference>
<evidence type="ECO:0000259" key="3">
    <source>
        <dbReference type="SMART" id="SM00477"/>
    </source>
</evidence>
<keyword evidence="2" id="KW-0479">Metal-binding</keyword>
<evidence type="ECO:0000259" key="4">
    <source>
        <dbReference type="SMART" id="SM00892"/>
    </source>
</evidence>
<keyword evidence="5" id="KW-0378">Hydrolase</keyword>
<dbReference type="GO" id="GO:0004519">
    <property type="term" value="F:endonuclease activity"/>
    <property type="evidence" value="ECO:0007669"/>
    <property type="project" value="UniProtKB-KW"/>
</dbReference>
<feature type="binding site" evidence="2">
    <location>
        <position position="166"/>
    </location>
    <ligand>
        <name>Mg(2+)</name>
        <dbReference type="ChEBI" id="CHEBI:18420"/>
        <note>catalytic</note>
    </ligand>
</feature>
<dbReference type="InterPro" id="IPR044929">
    <property type="entry name" value="DNA/RNA_non-sp_Endonuclease_sf"/>
</dbReference>
<feature type="active site" description="Proton acceptor" evidence="1">
    <location>
        <position position="135"/>
    </location>
</feature>
<gene>
    <name evidence="5" type="ORF">CFS9_19790</name>
</gene>
<dbReference type="SUPFAM" id="SSF54060">
    <property type="entry name" value="His-Me finger endonucleases"/>
    <property type="match status" value="1"/>
</dbReference>
<feature type="domain" description="DNA/RNA non-specific endonuclease/pyrophosphatase/phosphodiesterase" evidence="4">
    <location>
        <begin position="73"/>
        <end position="266"/>
    </location>
</feature>
<dbReference type="AlphaFoldDB" id="A0AAT9H1H7"/>
<dbReference type="PROSITE" id="PS51257">
    <property type="entry name" value="PROKAR_LIPOPROTEIN"/>
    <property type="match status" value="1"/>
</dbReference>
<dbReference type="PANTHER" id="PTHR13966:SF5">
    <property type="entry name" value="ENDONUCLEASE G, MITOCHONDRIAL"/>
    <property type="match status" value="1"/>
</dbReference>
<dbReference type="Gene3D" id="3.40.570.10">
    <property type="entry name" value="Extracellular Endonuclease, subunit A"/>
    <property type="match status" value="1"/>
</dbReference>
<dbReference type="InterPro" id="IPR044925">
    <property type="entry name" value="His-Me_finger_sf"/>
</dbReference>
<accession>A0AAT9H1H7</accession>
<dbReference type="InterPro" id="IPR040255">
    <property type="entry name" value="Non-specific_endonuclease"/>
</dbReference>
<dbReference type="InterPro" id="IPR020821">
    <property type="entry name" value="ENPP1-3/EXOG-like_nuc-like"/>
</dbReference>
<sequence length="272" mass="31657">MLETRKKITEKMKKYILLSLLGFVLLSCKKENDKSVELPEQEKQTPFVSNQSSSDSVFTAAYLPTSTTRQIVKHNYYTLSYNEKFEQAEWVAYELKKEYLKNADYKRPYFIEDPKVTTGSADWRNYKKSGYDKGHLCPAGDMEFNESAYNDTFYTSNISPQDHDFNSGIWNRLEQKTRYWAEKYHDIYVVTGGILKDSDKKIGTEKVAVPKYFYKIILVKTGKEHKAIAFLVPNKDSDKSLYDFVVPIETLEKMTGIDFFPNLKNLKSSQSF</sequence>
<reference evidence="5" key="1">
    <citation type="submission" date="2024-05" db="EMBL/GenBank/DDBJ databases">
        <title>Whole-Genome Sequence of CFS9, a Potential Fish Probiotic Isolated from the Body Surface of Silurus asotus.</title>
        <authorList>
            <person name="Kojima M."/>
            <person name="Tobioka K."/>
            <person name="Yokota K."/>
            <person name="Nakatani H."/>
            <person name="Hori K."/>
            <person name="Tamaru Y."/>
            <person name="Okazaki F."/>
        </authorList>
    </citation>
    <scope>NUCLEOTIDE SEQUENCE</scope>
    <source>
        <strain evidence="5">CFS9</strain>
    </source>
</reference>
<evidence type="ECO:0000313" key="5">
    <source>
        <dbReference type="EMBL" id="BFM43338.1"/>
    </source>
</evidence>
<dbReference type="SMART" id="SM00477">
    <property type="entry name" value="NUC"/>
    <property type="match status" value="1"/>
</dbReference>
<organism evidence="5">
    <name type="scientific">Flavobacterium sp. CFS9</name>
    <dbReference type="NCBI Taxonomy" id="3143118"/>
    <lineage>
        <taxon>Bacteria</taxon>
        <taxon>Pseudomonadati</taxon>
        <taxon>Bacteroidota</taxon>
        <taxon>Flavobacteriia</taxon>
        <taxon>Flavobacteriales</taxon>
        <taxon>Flavobacteriaceae</taxon>
        <taxon>Flavobacterium</taxon>
    </lineage>
</organism>
<dbReference type="PANTHER" id="PTHR13966">
    <property type="entry name" value="ENDONUCLEASE RELATED"/>
    <property type="match status" value="1"/>
</dbReference>
<proteinExistence type="predicted"/>
<dbReference type="GO" id="GO:0046872">
    <property type="term" value="F:metal ion binding"/>
    <property type="evidence" value="ECO:0007669"/>
    <property type="project" value="UniProtKB-KW"/>
</dbReference>
<name>A0AAT9H1H7_9FLAO</name>
<dbReference type="SMART" id="SM00892">
    <property type="entry name" value="Endonuclease_NS"/>
    <property type="match status" value="1"/>
</dbReference>
<dbReference type="InterPro" id="IPR001604">
    <property type="entry name" value="Endo_G_ENPP1-like_dom"/>
</dbReference>
<dbReference type="Pfam" id="PF01223">
    <property type="entry name" value="Endonuclease_NS"/>
    <property type="match status" value="1"/>
</dbReference>
<feature type="domain" description="ENPP1-3/EXOG-like endonuclease/phosphodiesterase" evidence="3">
    <location>
        <begin position="74"/>
        <end position="266"/>
    </location>
</feature>
<keyword evidence="5" id="KW-0255">Endonuclease</keyword>
<evidence type="ECO:0000256" key="1">
    <source>
        <dbReference type="PIRSR" id="PIRSR640255-1"/>
    </source>
</evidence>
<dbReference type="CDD" id="cd00091">
    <property type="entry name" value="NUC"/>
    <property type="match status" value="1"/>
</dbReference>
<dbReference type="EMBL" id="AP031573">
    <property type="protein sequence ID" value="BFM43338.1"/>
    <property type="molecule type" value="Genomic_DNA"/>
</dbReference>